<dbReference type="EMBL" id="ML208297">
    <property type="protein sequence ID" value="TFK71464.1"/>
    <property type="molecule type" value="Genomic_DNA"/>
</dbReference>
<evidence type="ECO:0000313" key="2">
    <source>
        <dbReference type="Proteomes" id="UP000308600"/>
    </source>
</evidence>
<sequence length="146" mass="16999">MIWINHYSLFHYYLLSFSFSFSFFVWFGFTCIGSGLSPSLSSHHFSIIIIIIIVYDTINWSLVSFVFLHIVSPLTLSGITHTHIYIDVYCSLRHFTHAHDSIVEFVLSTLAFCTLLLFCFFWISILWKPLVFGLIDFFFSLSIGMI</sequence>
<keyword evidence="2" id="KW-1185">Reference proteome</keyword>
<gene>
    <name evidence="1" type="ORF">BDN72DRAFT_436327</name>
</gene>
<reference evidence="1 2" key="1">
    <citation type="journal article" date="2019" name="Nat. Ecol. Evol.">
        <title>Megaphylogeny resolves global patterns of mushroom evolution.</title>
        <authorList>
            <person name="Varga T."/>
            <person name="Krizsan K."/>
            <person name="Foldi C."/>
            <person name="Dima B."/>
            <person name="Sanchez-Garcia M."/>
            <person name="Sanchez-Ramirez S."/>
            <person name="Szollosi G.J."/>
            <person name="Szarkandi J.G."/>
            <person name="Papp V."/>
            <person name="Albert L."/>
            <person name="Andreopoulos W."/>
            <person name="Angelini C."/>
            <person name="Antonin V."/>
            <person name="Barry K.W."/>
            <person name="Bougher N.L."/>
            <person name="Buchanan P."/>
            <person name="Buyck B."/>
            <person name="Bense V."/>
            <person name="Catcheside P."/>
            <person name="Chovatia M."/>
            <person name="Cooper J."/>
            <person name="Damon W."/>
            <person name="Desjardin D."/>
            <person name="Finy P."/>
            <person name="Geml J."/>
            <person name="Haridas S."/>
            <person name="Hughes K."/>
            <person name="Justo A."/>
            <person name="Karasinski D."/>
            <person name="Kautmanova I."/>
            <person name="Kiss B."/>
            <person name="Kocsube S."/>
            <person name="Kotiranta H."/>
            <person name="LaButti K.M."/>
            <person name="Lechner B.E."/>
            <person name="Liimatainen K."/>
            <person name="Lipzen A."/>
            <person name="Lukacs Z."/>
            <person name="Mihaltcheva S."/>
            <person name="Morgado L.N."/>
            <person name="Niskanen T."/>
            <person name="Noordeloos M.E."/>
            <person name="Ohm R.A."/>
            <person name="Ortiz-Santana B."/>
            <person name="Ovrebo C."/>
            <person name="Racz N."/>
            <person name="Riley R."/>
            <person name="Savchenko A."/>
            <person name="Shiryaev A."/>
            <person name="Soop K."/>
            <person name="Spirin V."/>
            <person name="Szebenyi C."/>
            <person name="Tomsovsky M."/>
            <person name="Tulloss R.E."/>
            <person name="Uehling J."/>
            <person name="Grigoriev I.V."/>
            <person name="Vagvolgyi C."/>
            <person name="Papp T."/>
            <person name="Martin F.M."/>
            <person name="Miettinen O."/>
            <person name="Hibbett D.S."/>
            <person name="Nagy L.G."/>
        </authorList>
    </citation>
    <scope>NUCLEOTIDE SEQUENCE [LARGE SCALE GENOMIC DNA]</scope>
    <source>
        <strain evidence="1 2">NL-1719</strain>
    </source>
</reference>
<evidence type="ECO:0000313" key="1">
    <source>
        <dbReference type="EMBL" id="TFK71464.1"/>
    </source>
</evidence>
<dbReference type="Proteomes" id="UP000308600">
    <property type="component" value="Unassembled WGS sequence"/>
</dbReference>
<organism evidence="1 2">
    <name type="scientific">Pluteus cervinus</name>
    <dbReference type="NCBI Taxonomy" id="181527"/>
    <lineage>
        <taxon>Eukaryota</taxon>
        <taxon>Fungi</taxon>
        <taxon>Dikarya</taxon>
        <taxon>Basidiomycota</taxon>
        <taxon>Agaricomycotina</taxon>
        <taxon>Agaricomycetes</taxon>
        <taxon>Agaricomycetidae</taxon>
        <taxon>Agaricales</taxon>
        <taxon>Pluteineae</taxon>
        <taxon>Pluteaceae</taxon>
        <taxon>Pluteus</taxon>
    </lineage>
</organism>
<proteinExistence type="predicted"/>
<protein>
    <submittedName>
        <fullName evidence="1">Uncharacterized protein</fullName>
    </submittedName>
</protein>
<accession>A0ACD3B1M2</accession>
<name>A0ACD3B1M2_9AGAR</name>